<dbReference type="PANTHER" id="PTHR46388">
    <property type="entry name" value="NHL REPEAT-CONTAINING PROTEIN 2"/>
    <property type="match status" value="1"/>
</dbReference>
<dbReference type="AlphaFoldDB" id="A0A9X1NBR4"/>
<dbReference type="EMBL" id="JAJOMB010000002">
    <property type="protein sequence ID" value="MCD5310371.1"/>
    <property type="molecule type" value="Genomic_DNA"/>
</dbReference>
<dbReference type="PANTHER" id="PTHR46388:SF2">
    <property type="entry name" value="NHL REPEAT-CONTAINING PROTEIN 2"/>
    <property type="match status" value="1"/>
</dbReference>
<protein>
    <submittedName>
        <fullName evidence="2">Redoxin domain-containing protein</fullName>
    </submittedName>
</protein>
<proteinExistence type="predicted"/>
<dbReference type="InterPro" id="IPR012336">
    <property type="entry name" value="Thioredoxin-like_fold"/>
</dbReference>
<dbReference type="InterPro" id="IPR011042">
    <property type="entry name" value="6-blade_b-propeller_TolB-like"/>
</dbReference>
<dbReference type="InterPro" id="IPR036249">
    <property type="entry name" value="Thioredoxin-like_sf"/>
</dbReference>
<gene>
    <name evidence="2" type="ORF">LR394_05650</name>
</gene>
<organism evidence="2 3">
    <name type="scientific">Kineosporia babensis</name>
    <dbReference type="NCBI Taxonomy" id="499548"/>
    <lineage>
        <taxon>Bacteria</taxon>
        <taxon>Bacillati</taxon>
        <taxon>Actinomycetota</taxon>
        <taxon>Actinomycetes</taxon>
        <taxon>Kineosporiales</taxon>
        <taxon>Kineosporiaceae</taxon>
        <taxon>Kineosporia</taxon>
    </lineage>
</organism>
<feature type="domain" description="Thioredoxin" evidence="1">
    <location>
        <begin position="1"/>
        <end position="124"/>
    </location>
</feature>
<name>A0A9X1NBR4_9ACTN</name>
<dbReference type="InterPro" id="IPR013766">
    <property type="entry name" value="Thioredoxin_domain"/>
</dbReference>
<dbReference type="Gene3D" id="2.120.10.30">
    <property type="entry name" value="TolB, C-terminal domain"/>
    <property type="match status" value="1"/>
</dbReference>
<dbReference type="PROSITE" id="PS51352">
    <property type="entry name" value="THIOREDOXIN_2"/>
    <property type="match status" value="1"/>
</dbReference>
<evidence type="ECO:0000259" key="1">
    <source>
        <dbReference type="PROSITE" id="PS51352"/>
    </source>
</evidence>
<dbReference type="Pfam" id="PF13905">
    <property type="entry name" value="Thioredoxin_8"/>
    <property type="match status" value="1"/>
</dbReference>
<dbReference type="SUPFAM" id="SSF63825">
    <property type="entry name" value="YWTD domain"/>
    <property type="match status" value="1"/>
</dbReference>
<dbReference type="Gene3D" id="3.40.30.10">
    <property type="entry name" value="Glutaredoxin"/>
    <property type="match status" value="1"/>
</dbReference>
<evidence type="ECO:0000313" key="3">
    <source>
        <dbReference type="Proteomes" id="UP001138997"/>
    </source>
</evidence>
<evidence type="ECO:0000313" key="2">
    <source>
        <dbReference type="EMBL" id="MCD5310371.1"/>
    </source>
</evidence>
<comment type="caution">
    <text evidence="2">The sequence shown here is derived from an EMBL/GenBank/DDBJ whole genome shotgun (WGS) entry which is preliminary data.</text>
</comment>
<keyword evidence="3" id="KW-1185">Reference proteome</keyword>
<sequence length="563" mass="59455">MTLEGLRGRWVLLEFWTSACVNCVHVIEELRSVEREFADVLTVIGVHSPKFPYEAEASAVRNAVERYRVEHPVLDDPDLLNWDSYAVNAWPTLVLIDPAGYVVRQASGEGHVAELVGLIDREAADVGGGPASAGSPMVSSAVSEGVGELGLRFPGGLLALLPEGGLVVADTGHHQLVVSGPGVFVSPSPDQTRIGSSERGLVDGAAEVSRFADPLGLALLPPEVADEVGFEVVIADSGNDAIRGLRLSDFAVCTVAEGISTPGDVVWFEDRLVVAGIGRHQLWAVDVLSGVVSRYAGTGKEGLVDGPAESAWFAQPSGLAVGPDGLWVVDAESSALRLVYRAGGGLQVRTAVGQGLFEYGDDDGEGWAARLQHPLGVAVLPDGSVAIADTFNSSIRRYDPRTDQVTTLRTGLLEPSALTLVHHRLCLAEAAGHRISLLDVEFDDPPSPPPTPVPVQDLGESSVHLQVALDLSPGETLEETWLEVTPHPAGLLESGAGGAAGLDRELIFAEGISGGRINGWLLVEVRASWCDAAGAVCRLHRQRWEVPVRLIPGTASRLELRGS</sequence>
<dbReference type="Proteomes" id="UP001138997">
    <property type="component" value="Unassembled WGS sequence"/>
</dbReference>
<accession>A0A9X1NBR4</accession>
<dbReference type="SUPFAM" id="SSF52833">
    <property type="entry name" value="Thioredoxin-like"/>
    <property type="match status" value="1"/>
</dbReference>
<reference evidence="2" key="1">
    <citation type="submission" date="2021-11" db="EMBL/GenBank/DDBJ databases">
        <title>Streptomyces corallinus and Kineosporia corallina sp. nov., two new coral-derived marine actinobacteria.</title>
        <authorList>
            <person name="Buangrab K."/>
            <person name="Sutthacheep M."/>
            <person name="Yeemin T."/>
            <person name="Harunari E."/>
            <person name="Igarashi Y."/>
            <person name="Sripreechasak P."/>
            <person name="Kanchanasin P."/>
            <person name="Tanasupawat S."/>
            <person name="Phongsopitanun W."/>
        </authorList>
    </citation>
    <scope>NUCLEOTIDE SEQUENCE</scope>
    <source>
        <strain evidence="2">JCM 31032</strain>
    </source>
</reference>
<dbReference type="RefSeq" id="WP_231439295.1">
    <property type="nucleotide sequence ID" value="NZ_JAJOMB010000002.1"/>
</dbReference>